<dbReference type="PANTHER" id="PTHR10695:SF46">
    <property type="entry name" value="BIFUNCTIONAL COENZYME A SYNTHASE-RELATED"/>
    <property type="match status" value="1"/>
</dbReference>
<comment type="function">
    <text evidence="5">Catalyzes the phosphorylation of the 3'-hydroxyl group of dephosphocoenzyme A to form coenzyme A.</text>
</comment>
<sequence length="197" mass="22194">MTKPLSIGLTGGIGSGKSVVADFFSLLGVPVYTSDAEAKKLMQTDITIRESLIEVFGDSVYSESGELNRAELANIIFNDDEALKKVNTIVHPQVRLHYQAWLKEQGQVPYVIQESAILFDTGLYKNFDRIITVTADPEIRIQRVMLRDKCTRQSVLERMSKQVSEQTKIDLSDFVIYNNSELIIPQIISIHEQLSCL</sequence>
<dbReference type="OrthoDB" id="9812943at2"/>
<evidence type="ECO:0000256" key="1">
    <source>
        <dbReference type="ARBA" id="ARBA00009018"/>
    </source>
</evidence>
<dbReference type="CDD" id="cd02022">
    <property type="entry name" value="DPCK"/>
    <property type="match status" value="1"/>
</dbReference>
<dbReference type="PROSITE" id="PS51219">
    <property type="entry name" value="DPCK"/>
    <property type="match status" value="1"/>
</dbReference>
<dbReference type="Proteomes" id="UP000289703">
    <property type="component" value="Unassembled WGS sequence"/>
</dbReference>
<dbReference type="PANTHER" id="PTHR10695">
    <property type="entry name" value="DEPHOSPHO-COA KINASE-RELATED"/>
    <property type="match status" value="1"/>
</dbReference>
<evidence type="ECO:0000313" key="8">
    <source>
        <dbReference type="Proteomes" id="UP000289703"/>
    </source>
</evidence>
<feature type="binding site" evidence="5">
    <location>
        <begin position="14"/>
        <end position="19"/>
    </location>
    <ligand>
        <name>ATP</name>
        <dbReference type="ChEBI" id="CHEBI:30616"/>
    </ligand>
</feature>
<accession>A0A4Q1JL34</accession>
<comment type="similarity">
    <text evidence="1 5">Belongs to the CoaE family.</text>
</comment>
<keyword evidence="2 5" id="KW-0547">Nucleotide-binding</keyword>
<comment type="caution">
    <text evidence="7">The sequence shown here is derived from an EMBL/GenBank/DDBJ whole genome shotgun (WGS) entry which is preliminary data.</text>
</comment>
<keyword evidence="4 5" id="KW-0173">Coenzyme A biosynthesis</keyword>
<dbReference type="InterPro" id="IPR027417">
    <property type="entry name" value="P-loop_NTPase"/>
</dbReference>
<protein>
    <recommendedName>
        <fullName evidence="5 6">Dephospho-CoA kinase</fullName>
        <ecNumber evidence="5 6">2.7.1.24</ecNumber>
    </recommendedName>
    <alternativeName>
        <fullName evidence="5">Dephosphocoenzyme A kinase</fullName>
    </alternativeName>
</protein>
<dbReference type="HAMAP" id="MF_00376">
    <property type="entry name" value="Dephospho_CoA_kinase"/>
    <property type="match status" value="1"/>
</dbReference>
<dbReference type="UniPathway" id="UPA00241">
    <property type="reaction ID" value="UER00356"/>
</dbReference>
<dbReference type="GO" id="GO:0004140">
    <property type="term" value="F:dephospho-CoA kinase activity"/>
    <property type="evidence" value="ECO:0007669"/>
    <property type="project" value="UniProtKB-UniRule"/>
</dbReference>
<evidence type="ECO:0000313" key="7">
    <source>
        <dbReference type="EMBL" id="RXQ94418.1"/>
    </source>
</evidence>
<proteinExistence type="inferred from homology"/>
<dbReference type="GO" id="GO:0015937">
    <property type="term" value="P:coenzyme A biosynthetic process"/>
    <property type="evidence" value="ECO:0007669"/>
    <property type="project" value="UniProtKB-UniRule"/>
</dbReference>
<keyword evidence="5 7" id="KW-0808">Transferase</keyword>
<evidence type="ECO:0000256" key="6">
    <source>
        <dbReference type="NCBIfam" id="TIGR00152"/>
    </source>
</evidence>
<dbReference type="EMBL" id="SAXA01000007">
    <property type="protein sequence ID" value="RXQ94418.1"/>
    <property type="molecule type" value="Genomic_DNA"/>
</dbReference>
<dbReference type="NCBIfam" id="TIGR00152">
    <property type="entry name" value="dephospho-CoA kinase"/>
    <property type="match status" value="1"/>
</dbReference>
<keyword evidence="5 7" id="KW-0418">Kinase</keyword>
<dbReference type="EC" id="2.7.1.24" evidence="5 6"/>
<dbReference type="GO" id="GO:0005524">
    <property type="term" value="F:ATP binding"/>
    <property type="evidence" value="ECO:0007669"/>
    <property type="project" value="UniProtKB-UniRule"/>
</dbReference>
<keyword evidence="5" id="KW-0963">Cytoplasm</keyword>
<evidence type="ECO:0000256" key="4">
    <source>
        <dbReference type="ARBA" id="ARBA00022993"/>
    </source>
</evidence>
<comment type="subcellular location">
    <subcellularLocation>
        <location evidence="5">Cytoplasm</location>
    </subcellularLocation>
</comment>
<dbReference type="SUPFAM" id="SSF52540">
    <property type="entry name" value="P-loop containing nucleoside triphosphate hydrolases"/>
    <property type="match status" value="1"/>
</dbReference>
<reference evidence="7 8" key="1">
    <citation type="submission" date="2019-01" db="EMBL/GenBank/DDBJ databases">
        <title>Ancylomarina salipaludis sp. nov., isolated from a salt marsh.</title>
        <authorList>
            <person name="Yoon J.-H."/>
        </authorList>
    </citation>
    <scope>NUCLEOTIDE SEQUENCE [LARGE SCALE GENOMIC DNA]</scope>
    <source>
        <strain evidence="7 8">SHSM-M15</strain>
    </source>
</reference>
<dbReference type="RefSeq" id="WP_129254346.1">
    <property type="nucleotide sequence ID" value="NZ_SAXA01000007.1"/>
</dbReference>
<dbReference type="InterPro" id="IPR001977">
    <property type="entry name" value="Depp_CoAkinase"/>
</dbReference>
<comment type="catalytic activity">
    <reaction evidence="5">
        <text>3'-dephospho-CoA + ATP = ADP + CoA + H(+)</text>
        <dbReference type="Rhea" id="RHEA:18245"/>
        <dbReference type="ChEBI" id="CHEBI:15378"/>
        <dbReference type="ChEBI" id="CHEBI:30616"/>
        <dbReference type="ChEBI" id="CHEBI:57287"/>
        <dbReference type="ChEBI" id="CHEBI:57328"/>
        <dbReference type="ChEBI" id="CHEBI:456216"/>
        <dbReference type="EC" id="2.7.1.24"/>
    </reaction>
</comment>
<dbReference type="Gene3D" id="3.40.50.300">
    <property type="entry name" value="P-loop containing nucleotide triphosphate hydrolases"/>
    <property type="match status" value="1"/>
</dbReference>
<dbReference type="AlphaFoldDB" id="A0A4Q1JL34"/>
<evidence type="ECO:0000256" key="3">
    <source>
        <dbReference type="ARBA" id="ARBA00022840"/>
    </source>
</evidence>
<organism evidence="7 8">
    <name type="scientific">Ancylomarina salipaludis</name>
    <dbReference type="NCBI Taxonomy" id="2501299"/>
    <lineage>
        <taxon>Bacteria</taxon>
        <taxon>Pseudomonadati</taxon>
        <taxon>Bacteroidota</taxon>
        <taxon>Bacteroidia</taxon>
        <taxon>Marinilabiliales</taxon>
        <taxon>Marinifilaceae</taxon>
        <taxon>Ancylomarina</taxon>
    </lineage>
</organism>
<comment type="pathway">
    <text evidence="5">Cofactor biosynthesis; coenzyme A biosynthesis; CoA from (R)-pantothenate: step 5/5.</text>
</comment>
<evidence type="ECO:0000256" key="5">
    <source>
        <dbReference type="HAMAP-Rule" id="MF_00376"/>
    </source>
</evidence>
<keyword evidence="8" id="KW-1185">Reference proteome</keyword>
<dbReference type="GO" id="GO:0005737">
    <property type="term" value="C:cytoplasm"/>
    <property type="evidence" value="ECO:0007669"/>
    <property type="project" value="UniProtKB-SubCell"/>
</dbReference>
<dbReference type="Pfam" id="PF01121">
    <property type="entry name" value="CoaE"/>
    <property type="match status" value="1"/>
</dbReference>
<gene>
    <name evidence="5" type="primary">coaE</name>
    <name evidence="7" type="ORF">EO244_09040</name>
</gene>
<name>A0A4Q1JL34_9BACT</name>
<evidence type="ECO:0000256" key="2">
    <source>
        <dbReference type="ARBA" id="ARBA00022741"/>
    </source>
</evidence>
<keyword evidence="3 5" id="KW-0067">ATP-binding</keyword>